<dbReference type="InterPro" id="IPR036388">
    <property type="entry name" value="WH-like_DNA-bd_sf"/>
</dbReference>
<comment type="similarity">
    <text evidence="5">Belongs to the Rap family.</text>
</comment>
<gene>
    <name evidence="10" type="ORF">DCC35_10490</name>
</gene>
<keyword evidence="7" id="KW-0175">Coiled coil</keyword>
<dbReference type="AlphaFoldDB" id="A0A4D7JQU2"/>
<dbReference type="Gene3D" id="1.25.40.10">
    <property type="entry name" value="Tetratricopeptide repeat domain"/>
    <property type="match status" value="2"/>
</dbReference>
<keyword evidence="8" id="KW-0812">Transmembrane</keyword>
<evidence type="ECO:0000256" key="5">
    <source>
        <dbReference type="ARBA" id="ARBA00038253"/>
    </source>
</evidence>
<dbReference type="GO" id="GO:0006355">
    <property type="term" value="P:regulation of DNA-templated transcription"/>
    <property type="evidence" value="ECO:0007669"/>
    <property type="project" value="InterPro"/>
</dbReference>
<reference evidence="10 11" key="1">
    <citation type="submission" date="2018-04" db="EMBL/GenBank/DDBJ databases">
        <title>Complete genome uncultured novel isolate.</title>
        <authorList>
            <person name="Merlino G."/>
        </authorList>
    </citation>
    <scope>NUCLEOTIDE SEQUENCE [LARGE SCALE GENOMIC DNA]</scope>
    <source>
        <strain evidence="11">R1DC9</strain>
    </source>
</reference>
<dbReference type="Proteomes" id="UP000298616">
    <property type="component" value="Chromosome"/>
</dbReference>
<dbReference type="PROSITE" id="PS00622">
    <property type="entry name" value="HTH_LUXR_1"/>
    <property type="match status" value="1"/>
</dbReference>
<dbReference type="RefSeq" id="WP_137090727.1">
    <property type="nucleotide sequence ID" value="NZ_CP028923.1"/>
</dbReference>
<organism evidence="10 11">
    <name type="scientific">Mangrovivirga cuniculi</name>
    <dbReference type="NCBI Taxonomy" id="2715131"/>
    <lineage>
        <taxon>Bacteria</taxon>
        <taxon>Pseudomonadati</taxon>
        <taxon>Bacteroidota</taxon>
        <taxon>Cytophagia</taxon>
        <taxon>Cytophagales</taxon>
        <taxon>Mangrovivirgaceae</taxon>
        <taxon>Mangrovivirga</taxon>
    </lineage>
</organism>
<dbReference type="Pfam" id="PF13424">
    <property type="entry name" value="TPR_12"/>
    <property type="match status" value="1"/>
</dbReference>
<dbReference type="InterPro" id="IPR000792">
    <property type="entry name" value="Tscrpt_reg_LuxR_C"/>
</dbReference>
<dbReference type="GO" id="GO:0003677">
    <property type="term" value="F:DNA binding"/>
    <property type="evidence" value="ECO:0007669"/>
    <property type="project" value="InterPro"/>
</dbReference>
<keyword evidence="3" id="KW-0677">Repeat</keyword>
<dbReference type="KEGG" id="fpf:DCC35_10490"/>
<dbReference type="InterPro" id="IPR051476">
    <property type="entry name" value="Bac_ResReg_Asp_Phosphatase"/>
</dbReference>
<evidence type="ECO:0000256" key="4">
    <source>
        <dbReference type="ARBA" id="ARBA00022803"/>
    </source>
</evidence>
<keyword evidence="8" id="KW-0472">Membrane</keyword>
<dbReference type="Gene3D" id="1.10.10.10">
    <property type="entry name" value="Winged helix-like DNA-binding domain superfamily/Winged helix DNA-binding domain"/>
    <property type="match status" value="1"/>
</dbReference>
<feature type="domain" description="HTH luxR-type" evidence="9">
    <location>
        <begin position="584"/>
        <end position="611"/>
    </location>
</feature>
<dbReference type="SUPFAM" id="SSF46894">
    <property type="entry name" value="C-terminal effector domain of the bipartite response regulators"/>
    <property type="match status" value="1"/>
</dbReference>
<evidence type="ECO:0000256" key="1">
    <source>
        <dbReference type="ARBA" id="ARBA00004496"/>
    </source>
</evidence>
<evidence type="ECO:0000256" key="6">
    <source>
        <dbReference type="PROSITE-ProRule" id="PRU00339"/>
    </source>
</evidence>
<dbReference type="InterPro" id="IPR019734">
    <property type="entry name" value="TPR_rpt"/>
</dbReference>
<feature type="transmembrane region" description="Helical" evidence="8">
    <location>
        <begin position="424"/>
        <end position="443"/>
    </location>
</feature>
<keyword evidence="8" id="KW-1133">Transmembrane helix</keyword>
<dbReference type="PANTHER" id="PTHR46630:SF1">
    <property type="entry name" value="TETRATRICOPEPTIDE REPEAT PROTEIN 29"/>
    <property type="match status" value="1"/>
</dbReference>
<dbReference type="SMART" id="SM00028">
    <property type="entry name" value="TPR"/>
    <property type="match status" value="4"/>
</dbReference>
<dbReference type="SUPFAM" id="SSF48452">
    <property type="entry name" value="TPR-like"/>
    <property type="match status" value="2"/>
</dbReference>
<keyword evidence="2" id="KW-0963">Cytoplasm</keyword>
<sequence>MRVIFLFFLLSSLLISNSYGNHNLQESCLAQKFIKEGLKIRKSDPKKALNSFLKGFNEAISCGSKEKIILSRIYGAETLLLLNQFDSAIFLLNKNKDLLIADPSQILFSKNNLTLGVTYYYKNQLIKAEQTLKMVMDAESIRDSLMFAKVLNNLGLVKYAEYQYDSALYYFIRGFEIKKQLGEESKLSTTASNIGSVLKKVERYDEAISYLNEAMHYDSLDENYIGVAQCLNNIAAVYIESKKPDLAIPILLNASSMFKNYGYARGFASTQYNLGKLYYENQSNVSLSEGFYLSAAEIYDTLNSPANLFSSYLSLAELKIQSGNNQEAQKYLDWARGNLNNVDSNRVELEKYYFLKSELNKGNSNYKKAYQFLQLSNKAEAKRRLNEQKNRVNEIAEEQKYLLAIQKLQIANKEEELKIISNRIALISISFLFISLAFGIVYYSQRKKRKKAEVNYNIEFNRAKENSLKILELEKQNLTNQLAQKQENLLSQRSLLLEKNKILVDFGNEIEKYLNQEKEGDNNFIKGIREKLTQYQKRLNFDSEKWYKSYLEDTAWNEFIQNLQDKAEKLTVNEKRLAILLRSDFNSKEIAIAMGVAPKTIDMNRYRLRKKLGLEKGKNLVEYLKAL</sequence>
<evidence type="ECO:0000256" key="3">
    <source>
        <dbReference type="ARBA" id="ARBA00022737"/>
    </source>
</evidence>
<evidence type="ECO:0000313" key="10">
    <source>
        <dbReference type="EMBL" id="QCK15142.1"/>
    </source>
</evidence>
<evidence type="ECO:0000259" key="9">
    <source>
        <dbReference type="PROSITE" id="PS00622"/>
    </source>
</evidence>
<comment type="subcellular location">
    <subcellularLocation>
        <location evidence="1">Cytoplasm</location>
    </subcellularLocation>
</comment>
<dbReference type="GO" id="GO:0005737">
    <property type="term" value="C:cytoplasm"/>
    <property type="evidence" value="ECO:0007669"/>
    <property type="project" value="UniProtKB-SubCell"/>
</dbReference>
<evidence type="ECO:0000256" key="8">
    <source>
        <dbReference type="SAM" id="Phobius"/>
    </source>
</evidence>
<feature type="coiled-coil region" evidence="7">
    <location>
        <begin position="461"/>
        <end position="495"/>
    </location>
</feature>
<dbReference type="PROSITE" id="PS50005">
    <property type="entry name" value="TPR"/>
    <property type="match status" value="1"/>
</dbReference>
<accession>A0A4D7JQU2</accession>
<evidence type="ECO:0000313" key="11">
    <source>
        <dbReference type="Proteomes" id="UP000298616"/>
    </source>
</evidence>
<dbReference type="OrthoDB" id="9803982at2"/>
<dbReference type="InterPro" id="IPR011990">
    <property type="entry name" value="TPR-like_helical_dom_sf"/>
</dbReference>
<evidence type="ECO:0000256" key="7">
    <source>
        <dbReference type="SAM" id="Coils"/>
    </source>
</evidence>
<feature type="repeat" description="TPR" evidence="6">
    <location>
        <begin position="188"/>
        <end position="221"/>
    </location>
</feature>
<keyword evidence="11" id="KW-1185">Reference proteome</keyword>
<name>A0A4D7JQU2_9BACT</name>
<dbReference type="PANTHER" id="PTHR46630">
    <property type="entry name" value="TETRATRICOPEPTIDE REPEAT PROTEIN 29"/>
    <property type="match status" value="1"/>
</dbReference>
<proteinExistence type="inferred from homology"/>
<dbReference type="InterPro" id="IPR016032">
    <property type="entry name" value="Sig_transdc_resp-reg_C-effctor"/>
</dbReference>
<feature type="coiled-coil region" evidence="7">
    <location>
        <begin position="378"/>
        <end position="423"/>
    </location>
</feature>
<evidence type="ECO:0000256" key="2">
    <source>
        <dbReference type="ARBA" id="ARBA00022490"/>
    </source>
</evidence>
<protein>
    <recommendedName>
        <fullName evidence="9">HTH luxR-type domain-containing protein</fullName>
    </recommendedName>
</protein>
<keyword evidence="4 6" id="KW-0802">TPR repeat</keyword>
<dbReference type="EMBL" id="CP028923">
    <property type="protein sequence ID" value="QCK15142.1"/>
    <property type="molecule type" value="Genomic_DNA"/>
</dbReference>